<protein>
    <submittedName>
        <fullName evidence="1">Uncharacterized protein</fullName>
    </submittedName>
</protein>
<proteinExistence type="predicted"/>
<keyword evidence="2" id="KW-1185">Reference proteome</keyword>
<evidence type="ECO:0000313" key="1">
    <source>
        <dbReference type="EMBL" id="CAD8143307.1"/>
    </source>
</evidence>
<comment type="caution">
    <text evidence="1">The sequence shown here is derived from an EMBL/GenBank/DDBJ whole genome shotgun (WGS) entry which is preliminary data.</text>
</comment>
<dbReference type="Proteomes" id="UP000689195">
    <property type="component" value="Unassembled WGS sequence"/>
</dbReference>
<name>A0A8S1SVR9_9CILI</name>
<evidence type="ECO:0000313" key="2">
    <source>
        <dbReference type="Proteomes" id="UP000689195"/>
    </source>
</evidence>
<dbReference type="AlphaFoldDB" id="A0A8S1SVR9"/>
<reference evidence="1" key="1">
    <citation type="submission" date="2021-01" db="EMBL/GenBank/DDBJ databases">
        <authorList>
            <consortium name="Genoscope - CEA"/>
            <person name="William W."/>
        </authorList>
    </citation>
    <scope>NUCLEOTIDE SEQUENCE</scope>
</reference>
<accession>A0A8S1SVR9</accession>
<gene>
    <name evidence="1" type="ORF">PPENT_87.1.T0120143</name>
</gene>
<organism evidence="1 2">
    <name type="scientific">Paramecium pentaurelia</name>
    <dbReference type="NCBI Taxonomy" id="43138"/>
    <lineage>
        <taxon>Eukaryota</taxon>
        <taxon>Sar</taxon>
        <taxon>Alveolata</taxon>
        <taxon>Ciliophora</taxon>
        <taxon>Intramacronucleata</taxon>
        <taxon>Oligohymenophorea</taxon>
        <taxon>Peniculida</taxon>
        <taxon>Parameciidae</taxon>
        <taxon>Paramecium</taxon>
    </lineage>
</organism>
<dbReference type="EMBL" id="CAJJDO010000012">
    <property type="protein sequence ID" value="CAD8143307.1"/>
    <property type="molecule type" value="Genomic_DNA"/>
</dbReference>
<sequence length="63" mass="7767">MTKVHLNQSISKNLQILEIKFAQQIKIFVNQQCSKQQHHINYYQFQHAYQLTYPLTQYQQFMY</sequence>